<evidence type="ECO:0000313" key="4">
    <source>
        <dbReference type="EMBL" id="XBH02693.1"/>
    </source>
</evidence>
<organism evidence="4">
    <name type="scientific">Singulisphaera sp. Ch08</name>
    <dbReference type="NCBI Taxonomy" id="3120278"/>
    <lineage>
        <taxon>Bacteria</taxon>
        <taxon>Pseudomonadati</taxon>
        <taxon>Planctomycetota</taxon>
        <taxon>Planctomycetia</taxon>
        <taxon>Isosphaerales</taxon>
        <taxon>Isosphaeraceae</taxon>
        <taxon>Singulisphaera</taxon>
    </lineage>
</organism>
<comment type="similarity">
    <text evidence="2">Belongs to the CDP-alcohol phosphatidyltransferase class-I family.</text>
</comment>
<protein>
    <submittedName>
        <fullName evidence="4">CDP-alcohol phosphatidyltransferase family protein</fullName>
    </submittedName>
</protein>
<accession>A0AAU7CB95</accession>
<dbReference type="InterPro" id="IPR043130">
    <property type="entry name" value="CDP-OH_PTrfase_TM_dom"/>
</dbReference>
<keyword evidence="3" id="KW-0812">Transmembrane</keyword>
<dbReference type="GO" id="GO:0016780">
    <property type="term" value="F:phosphotransferase activity, for other substituted phosphate groups"/>
    <property type="evidence" value="ECO:0007669"/>
    <property type="project" value="InterPro"/>
</dbReference>
<evidence type="ECO:0000256" key="2">
    <source>
        <dbReference type="RuleBase" id="RU003750"/>
    </source>
</evidence>
<evidence type="ECO:0000256" key="1">
    <source>
        <dbReference type="ARBA" id="ARBA00022679"/>
    </source>
</evidence>
<dbReference type="GO" id="GO:0008654">
    <property type="term" value="P:phospholipid biosynthetic process"/>
    <property type="evidence" value="ECO:0007669"/>
    <property type="project" value="InterPro"/>
</dbReference>
<keyword evidence="3" id="KW-0472">Membrane</keyword>
<dbReference type="GO" id="GO:0016020">
    <property type="term" value="C:membrane"/>
    <property type="evidence" value="ECO:0007669"/>
    <property type="project" value="InterPro"/>
</dbReference>
<evidence type="ECO:0000256" key="3">
    <source>
        <dbReference type="SAM" id="Phobius"/>
    </source>
</evidence>
<dbReference type="AlphaFoldDB" id="A0AAU7CB95"/>
<dbReference type="Gene3D" id="1.20.120.1760">
    <property type="match status" value="1"/>
</dbReference>
<name>A0AAU7CB95_9BACT</name>
<feature type="transmembrane region" description="Helical" evidence="3">
    <location>
        <begin position="315"/>
        <end position="337"/>
    </location>
</feature>
<dbReference type="RefSeq" id="WP_406695434.1">
    <property type="nucleotide sequence ID" value="NZ_CP155447.1"/>
</dbReference>
<proteinExistence type="inferred from homology"/>
<reference evidence="4" key="1">
    <citation type="submission" date="2024-05" db="EMBL/GenBank/DDBJ databases">
        <title>Planctomycetes of the genus Singulisphaera possess chitinolytic capabilities.</title>
        <authorList>
            <person name="Ivanova A."/>
        </authorList>
    </citation>
    <scope>NUCLEOTIDE SEQUENCE</scope>
    <source>
        <strain evidence="4">Ch08T</strain>
    </source>
</reference>
<dbReference type="InterPro" id="IPR048254">
    <property type="entry name" value="CDP_ALCOHOL_P_TRANSF_CS"/>
</dbReference>
<keyword evidence="1 2" id="KW-0808">Transferase</keyword>
<dbReference type="InterPro" id="IPR000462">
    <property type="entry name" value="CDP-OH_P_trans"/>
</dbReference>
<dbReference type="Pfam" id="PF01066">
    <property type="entry name" value="CDP-OH_P_transf"/>
    <property type="match status" value="1"/>
</dbReference>
<dbReference type="EMBL" id="CP155447">
    <property type="protein sequence ID" value="XBH02693.1"/>
    <property type="molecule type" value="Genomic_DNA"/>
</dbReference>
<keyword evidence="3" id="KW-1133">Transmembrane helix</keyword>
<sequence length="354" mass="38674">MPHSTFPLVIDARPRGPHGPLAGELVQGRCVLGHLLDMARTLDDATVVIHARLDEHPRLTDLLSDRSAAQYEFATGPPPENASILRTDRLYDRQRLQRALRKGKDPESAVLWRLDQPHGLSGAEAELTRRQSYQPLGRYWALAPAQLIARRLQPTRIRPNALTLASASLVMGAALAVAFLRSTPLTHLAEAIALALALVLDTSDGHLARIQGTASELGRWLDATLDELGDMALHAAIAWSAFARDGHPGWLLLGMLYGMGKYVFVVTTAPGATEEKNGSARSPQRSAVTTSLPVTLRRSRLKAWVRLMGHADVRWHLWIALAVIGRLDAALIVYAVYFPVRAMGSALGKVVRHA</sequence>
<dbReference type="PROSITE" id="PS00379">
    <property type="entry name" value="CDP_ALCOHOL_P_TRANSF"/>
    <property type="match status" value="1"/>
</dbReference>
<gene>
    <name evidence="4" type="ORF">V5E97_30870</name>
</gene>